<feature type="domain" description="Transposase IS116/IS110/IS902 C-terminal" evidence="2">
    <location>
        <begin position="259"/>
        <end position="343"/>
    </location>
</feature>
<dbReference type="Pfam" id="PF02371">
    <property type="entry name" value="Transposase_20"/>
    <property type="match status" value="1"/>
</dbReference>
<evidence type="ECO:0000313" key="3">
    <source>
        <dbReference type="EMBL" id="MBO8436842.1"/>
    </source>
</evidence>
<dbReference type="NCBIfam" id="NF033542">
    <property type="entry name" value="transpos_IS110"/>
    <property type="match status" value="1"/>
</dbReference>
<dbReference type="AlphaFoldDB" id="A0A9D9E1A0"/>
<gene>
    <name evidence="3" type="ORF">IAA97_07690</name>
</gene>
<evidence type="ECO:0000313" key="4">
    <source>
        <dbReference type="Proteomes" id="UP000823615"/>
    </source>
</evidence>
<protein>
    <submittedName>
        <fullName evidence="3">IS110 family transposase</fullName>
    </submittedName>
</protein>
<sequence length="382" mass="43103">MCNIAGIDIASRKFDYQIIDGNGASLSKGSCEMTRDGFTSFLSNVPEDTIFVMESTGRYHKNICHFLRSKDLEVCVENPMMIKNYVKSTTLRKTKTDSADALSIARYGLANYDRLHREKRAMDDEVISIARRRQEVAEDKARAKTQLKSDLSLAWPEILSVDVFTASMLSFLSSFASPDEVLSADNAELMDALIQDKGRYLSISVEDIKGYAIGSIGVPGYADLVKDSAQKIIFLENREKALTKALIDHEKKVHAKELEILQSIPGVGEITAAHFMADVEDISRFATYQKLIAYMGTDPSIYQSGESLSRGHITKHGNRSLRKYAYIMAQRAIIYSTFFRSYYDKKRNEGFSHRKTMVAVMNKLTKIIFTLLTRGEMHKEES</sequence>
<proteinExistence type="predicted"/>
<evidence type="ECO:0000259" key="2">
    <source>
        <dbReference type="Pfam" id="PF02371"/>
    </source>
</evidence>
<dbReference type="Proteomes" id="UP000823615">
    <property type="component" value="Unassembled WGS sequence"/>
</dbReference>
<dbReference type="InterPro" id="IPR002525">
    <property type="entry name" value="Transp_IS110-like_N"/>
</dbReference>
<name>A0A9D9E1A0_9SPIO</name>
<evidence type="ECO:0000259" key="1">
    <source>
        <dbReference type="Pfam" id="PF01548"/>
    </source>
</evidence>
<feature type="domain" description="Transposase IS110-like N-terminal" evidence="1">
    <location>
        <begin position="5"/>
        <end position="156"/>
    </location>
</feature>
<dbReference type="Pfam" id="PF01548">
    <property type="entry name" value="DEDD_Tnp_IS110"/>
    <property type="match status" value="1"/>
</dbReference>
<dbReference type="EMBL" id="JADIMT010000091">
    <property type="protein sequence ID" value="MBO8436842.1"/>
    <property type="molecule type" value="Genomic_DNA"/>
</dbReference>
<dbReference type="PANTHER" id="PTHR33055:SF13">
    <property type="entry name" value="TRANSPOSASE"/>
    <property type="match status" value="1"/>
</dbReference>
<dbReference type="InterPro" id="IPR003346">
    <property type="entry name" value="Transposase_20"/>
</dbReference>
<comment type="caution">
    <text evidence="3">The sequence shown here is derived from an EMBL/GenBank/DDBJ whole genome shotgun (WGS) entry which is preliminary data.</text>
</comment>
<organism evidence="3 4">
    <name type="scientific">Candidatus Ornithospirochaeta stercoripullorum</name>
    <dbReference type="NCBI Taxonomy" id="2840899"/>
    <lineage>
        <taxon>Bacteria</taxon>
        <taxon>Pseudomonadati</taxon>
        <taxon>Spirochaetota</taxon>
        <taxon>Spirochaetia</taxon>
        <taxon>Spirochaetales</taxon>
        <taxon>Spirochaetaceae</taxon>
        <taxon>Spirochaetaceae incertae sedis</taxon>
        <taxon>Candidatus Ornithospirochaeta</taxon>
    </lineage>
</organism>
<dbReference type="GO" id="GO:0003677">
    <property type="term" value="F:DNA binding"/>
    <property type="evidence" value="ECO:0007669"/>
    <property type="project" value="InterPro"/>
</dbReference>
<reference evidence="3" key="2">
    <citation type="journal article" date="2021" name="PeerJ">
        <title>Extensive microbial diversity within the chicken gut microbiome revealed by metagenomics and culture.</title>
        <authorList>
            <person name="Gilroy R."/>
            <person name="Ravi A."/>
            <person name="Getino M."/>
            <person name="Pursley I."/>
            <person name="Horton D.L."/>
            <person name="Alikhan N.F."/>
            <person name="Baker D."/>
            <person name="Gharbi K."/>
            <person name="Hall N."/>
            <person name="Watson M."/>
            <person name="Adriaenssens E.M."/>
            <person name="Foster-Nyarko E."/>
            <person name="Jarju S."/>
            <person name="Secka A."/>
            <person name="Antonio M."/>
            <person name="Oren A."/>
            <person name="Chaudhuri R.R."/>
            <person name="La Ragione R."/>
            <person name="Hildebrand F."/>
            <person name="Pallen M.J."/>
        </authorList>
    </citation>
    <scope>NUCLEOTIDE SEQUENCE</scope>
    <source>
        <strain evidence="3">7293</strain>
    </source>
</reference>
<dbReference type="InterPro" id="IPR047650">
    <property type="entry name" value="Transpos_IS110"/>
</dbReference>
<reference evidence="3" key="1">
    <citation type="submission" date="2020-10" db="EMBL/GenBank/DDBJ databases">
        <authorList>
            <person name="Gilroy R."/>
        </authorList>
    </citation>
    <scope>NUCLEOTIDE SEQUENCE</scope>
    <source>
        <strain evidence="3">7293</strain>
    </source>
</reference>
<accession>A0A9D9E1A0</accession>
<dbReference type="GO" id="GO:0006313">
    <property type="term" value="P:DNA transposition"/>
    <property type="evidence" value="ECO:0007669"/>
    <property type="project" value="InterPro"/>
</dbReference>
<dbReference type="PANTHER" id="PTHR33055">
    <property type="entry name" value="TRANSPOSASE FOR INSERTION SEQUENCE ELEMENT IS1111A"/>
    <property type="match status" value="1"/>
</dbReference>
<dbReference type="GO" id="GO:0004803">
    <property type="term" value="F:transposase activity"/>
    <property type="evidence" value="ECO:0007669"/>
    <property type="project" value="InterPro"/>
</dbReference>